<feature type="compositionally biased region" description="Low complexity" evidence="1">
    <location>
        <begin position="315"/>
        <end position="328"/>
    </location>
</feature>
<dbReference type="NCBIfam" id="NF033635">
    <property type="entry name" value="SLATT_fungal"/>
    <property type="match status" value="1"/>
</dbReference>
<dbReference type="AlphaFoldDB" id="A0A9Q9ANK6"/>
<feature type="transmembrane region" description="Helical" evidence="2">
    <location>
        <begin position="77"/>
        <end position="97"/>
    </location>
</feature>
<evidence type="ECO:0000313" key="4">
    <source>
        <dbReference type="EMBL" id="USW51474.1"/>
    </source>
</evidence>
<feature type="compositionally biased region" description="Low complexity" evidence="1">
    <location>
        <begin position="242"/>
        <end position="269"/>
    </location>
</feature>
<name>A0A9Q9ANK6_9PEZI</name>
<evidence type="ECO:0000256" key="1">
    <source>
        <dbReference type="SAM" id="MobiDB-lite"/>
    </source>
</evidence>
<feature type="domain" description="SMODS and SLOG-associating 2TM effector" evidence="3">
    <location>
        <begin position="67"/>
        <end position="196"/>
    </location>
</feature>
<gene>
    <name evidence="4" type="ORF">Slin15195_G047930</name>
</gene>
<organism evidence="4 5">
    <name type="scientific">Septoria linicola</name>
    <dbReference type="NCBI Taxonomy" id="215465"/>
    <lineage>
        <taxon>Eukaryota</taxon>
        <taxon>Fungi</taxon>
        <taxon>Dikarya</taxon>
        <taxon>Ascomycota</taxon>
        <taxon>Pezizomycotina</taxon>
        <taxon>Dothideomycetes</taxon>
        <taxon>Dothideomycetidae</taxon>
        <taxon>Mycosphaerellales</taxon>
        <taxon>Mycosphaerellaceae</taxon>
        <taxon>Septoria</taxon>
    </lineage>
</organism>
<proteinExistence type="predicted"/>
<accession>A0A9Q9ANK6</accession>
<sequence>MRDSTDESAPLLQFPGSFPPQQFPIQPQAEPLPDSYKQFCYLVGNRPTDHPAKKTYYPPKDSLYHRASEHRKAQGRMYAFTSALTNTLLLSQVVLGASLTGMGASNAPGWLITVFGALNTIIAGLVAFLKSRGQPMRARMFRDDLDRVVDEIENSATMWRGISQGIHGYDAIDTDEAVTVRSEVARLTRLYDRAVKTNTINDPDYYGGAGINSDTANSGLRSRPEQPALPAPPAPAPPASAPVPAQDTTSNPAPAAPTPTADPDESPATKASGSTPKQDASSTAGSAPAGAADPTNAPEQPTTTTAVPQSALGTIASAASASAQSSIPAIPPPPVASLPPVAVATIVDPDASPATASRPPGAERSKSNKQTTKVTEDLSQDQGQIAGGAVKSA</sequence>
<reference evidence="4" key="1">
    <citation type="submission" date="2022-06" db="EMBL/GenBank/DDBJ databases">
        <title>Complete genome sequences of two strains of the flax pathogen Septoria linicola.</title>
        <authorList>
            <person name="Lapalu N."/>
            <person name="Simon A."/>
            <person name="Demenou B."/>
            <person name="Paumier D."/>
            <person name="Guillot M.-P."/>
            <person name="Gout L."/>
            <person name="Valade R."/>
        </authorList>
    </citation>
    <scope>NUCLEOTIDE SEQUENCE</scope>
    <source>
        <strain evidence="4">SE15195</strain>
    </source>
</reference>
<keyword evidence="5" id="KW-1185">Reference proteome</keyword>
<feature type="compositionally biased region" description="Low complexity" evidence="1">
    <location>
        <begin position="279"/>
        <end position="295"/>
    </location>
</feature>
<evidence type="ECO:0000313" key="5">
    <source>
        <dbReference type="Proteomes" id="UP001056384"/>
    </source>
</evidence>
<evidence type="ECO:0000259" key="3">
    <source>
        <dbReference type="Pfam" id="PF18142"/>
    </source>
</evidence>
<keyword evidence="2" id="KW-0812">Transmembrane</keyword>
<dbReference type="PANTHER" id="PTHR38793">
    <property type="entry name" value="SLATT_FUNGAL DOMAIN-CONTAINING PROTEIN-RELATED"/>
    <property type="match status" value="1"/>
</dbReference>
<dbReference type="OrthoDB" id="4472872at2759"/>
<evidence type="ECO:0000256" key="2">
    <source>
        <dbReference type="SAM" id="Phobius"/>
    </source>
</evidence>
<dbReference type="InterPro" id="IPR041622">
    <property type="entry name" value="SLATT_fungi"/>
</dbReference>
<dbReference type="PANTHER" id="PTHR38793:SF3">
    <property type="entry name" value="SMODS AND SLOG-ASSOCIATING 2TM EFFECTOR DOMAIN-CONTAINING PROTEIN"/>
    <property type="match status" value="1"/>
</dbReference>
<feature type="region of interest" description="Disordered" evidence="1">
    <location>
        <begin position="201"/>
        <end position="393"/>
    </location>
</feature>
<dbReference type="Pfam" id="PF18142">
    <property type="entry name" value="SLATT_fungal"/>
    <property type="match status" value="1"/>
</dbReference>
<feature type="compositionally biased region" description="Polar residues" evidence="1">
    <location>
        <begin position="297"/>
        <end position="312"/>
    </location>
</feature>
<feature type="transmembrane region" description="Helical" evidence="2">
    <location>
        <begin position="109"/>
        <end position="129"/>
    </location>
</feature>
<dbReference type="EMBL" id="CP099420">
    <property type="protein sequence ID" value="USW51474.1"/>
    <property type="molecule type" value="Genomic_DNA"/>
</dbReference>
<dbReference type="Proteomes" id="UP001056384">
    <property type="component" value="Chromosome 3"/>
</dbReference>
<keyword evidence="2" id="KW-1133">Transmembrane helix</keyword>
<keyword evidence="2" id="KW-0472">Membrane</keyword>
<protein>
    <recommendedName>
        <fullName evidence="3">SMODS and SLOG-associating 2TM effector domain-containing protein</fullName>
    </recommendedName>
</protein>
<feature type="compositionally biased region" description="Pro residues" evidence="1">
    <location>
        <begin position="227"/>
        <end position="241"/>
    </location>
</feature>